<evidence type="ECO:0000256" key="1">
    <source>
        <dbReference type="ARBA" id="ARBA00004442"/>
    </source>
</evidence>
<accession>A0AA46W9Y5</accession>
<dbReference type="PANTHER" id="PTHR30026">
    <property type="entry name" value="OUTER MEMBRANE PROTEIN TOLC"/>
    <property type="match status" value="1"/>
</dbReference>
<evidence type="ECO:0000313" key="9">
    <source>
        <dbReference type="EMBL" id="UZD41055.1"/>
    </source>
</evidence>
<dbReference type="Proteomes" id="UP001163262">
    <property type="component" value="Chromosome"/>
</dbReference>
<evidence type="ECO:0000256" key="4">
    <source>
        <dbReference type="ARBA" id="ARBA00022452"/>
    </source>
</evidence>
<comment type="subcellular location">
    <subcellularLocation>
        <location evidence="1">Cell outer membrane</location>
    </subcellularLocation>
</comment>
<protein>
    <submittedName>
        <fullName evidence="9">TolC family protein</fullName>
    </submittedName>
</protein>
<name>A0AA46W9Y5_CAPOC</name>
<dbReference type="Gene3D" id="1.20.1600.10">
    <property type="entry name" value="Outer membrane efflux proteins (OEP)"/>
    <property type="match status" value="1"/>
</dbReference>
<sequence length="432" mass="49248">MMKKLFFLLCLLPFSVVAQKLWTLSDCIQYAKENNLSIKQSEIDLKATDIDKMQAKAGFLPSVNGNASYNLNEGKNINPVTNQFENAFFQSASGGVSVDLTLFAGLQNWRKLHQAELNRIASQYQLDKMKDDIVLMIINAYAEVLSNKEQIKNLKAQLEISKESLTRTRELIGAGSLPKGDIYEAEAQLLTQEQQIIATENALFIAKMGLAQLLLLKNYRDFDIADSAFEQPSADILNRTPEEIYERAKEVMSDVKLAEANMQVAQNSLRLSQSAYSPRLSAQWGYSSRWSKNQSQDFWQQLDANKGMYAGLSLNIPIFNGFSTLGTVKRQRLNFLKSQFAKEQAELTSEKNIYQAYNDASNAKKLYEASEKTVQAKQQAFSYAQERHNVGLMNTFDFSQAKYQYENAQNDFVKAKYQYIFKLKVLEYYFSH</sequence>
<dbReference type="AlphaFoldDB" id="A0AA46W9Y5"/>
<gene>
    <name evidence="9" type="ORF">OL231_00550</name>
</gene>
<keyword evidence="3" id="KW-0813">Transport</keyword>
<dbReference type="Pfam" id="PF02321">
    <property type="entry name" value="OEP"/>
    <property type="match status" value="2"/>
</dbReference>
<dbReference type="InterPro" id="IPR051906">
    <property type="entry name" value="TolC-like"/>
</dbReference>
<organism evidence="9 10">
    <name type="scientific">Capnocytophaga ochracea</name>
    <dbReference type="NCBI Taxonomy" id="1018"/>
    <lineage>
        <taxon>Bacteria</taxon>
        <taxon>Pseudomonadati</taxon>
        <taxon>Bacteroidota</taxon>
        <taxon>Flavobacteriia</taxon>
        <taxon>Flavobacteriales</taxon>
        <taxon>Flavobacteriaceae</taxon>
        <taxon>Capnocytophaga</taxon>
    </lineage>
</organism>
<evidence type="ECO:0000256" key="2">
    <source>
        <dbReference type="ARBA" id="ARBA00007613"/>
    </source>
</evidence>
<keyword evidence="6" id="KW-0472">Membrane</keyword>
<keyword evidence="4" id="KW-1134">Transmembrane beta strand</keyword>
<evidence type="ECO:0000256" key="8">
    <source>
        <dbReference type="SAM" id="SignalP"/>
    </source>
</evidence>
<keyword evidence="5" id="KW-0812">Transmembrane</keyword>
<evidence type="ECO:0000256" key="7">
    <source>
        <dbReference type="ARBA" id="ARBA00023237"/>
    </source>
</evidence>
<dbReference type="SUPFAM" id="SSF56954">
    <property type="entry name" value="Outer membrane efflux proteins (OEP)"/>
    <property type="match status" value="1"/>
</dbReference>
<reference evidence="9" key="1">
    <citation type="submission" date="2022-10" db="EMBL/GenBank/DDBJ databases">
        <title>Complete genome sequence of Capnocytophaga ochracea KCOM 2812 isolated from actinomycosis lesion.</title>
        <authorList>
            <person name="Kook J.-K."/>
            <person name="Park S.-N."/>
            <person name="Lim Y.K."/>
        </authorList>
    </citation>
    <scope>NUCLEOTIDE SEQUENCE</scope>
    <source>
        <strain evidence="9">KCOM 28121</strain>
    </source>
</reference>
<dbReference type="GO" id="GO:0015562">
    <property type="term" value="F:efflux transmembrane transporter activity"/>
    <property type="evidence" value="ECO:0007669"/>
    <property type="project" value="InterPro"/>
</dbReference>
<dbReference type="PANTHER" id="PTHR30026:SF20">
    <property type="entry name" value="OUTER MEMBRANE PROTEIN TOLC"/>
    <property type="match status" value="1"/>
</dbReference>
<evidence type="ECO:0000256" key="3">
    <source>
        <dbReference type="ARBA" id="ARBA00022448"/>
    </source>
</evidence>
<feature type="chain" id="PRO_5041370808" evidence="8">
    <location>
        <begin position="19"/>
        <end position="432"/>
    </location>
</feature>
<dbReference type="GO" id="GO:0009279">
    <property type="term" value="C:cell outer membrane"/>
    <property type="evidence" value="ECO:0007669"/>
    <property type="project" value="UniProtKB-SubCell"/>
</dbReference>
<dbReference type="GO" id="GO:0015288">
    <property type="term" value="F:porin activity"/>
    <property type="evidence" value="ECO:0007669"/>
    <property type="project" value="TreeGrafter"/>
</dbReference>
<keyword evidence="7" id="KW-0998">Cell outer membrane</keyword>
<dbReference type="GO" id="GO:1990281">
    <property type="term" value="C:efflux pump complex"/>
    <property type="evidence" value="ECO:0007669"/>
    <property type="project" value="TreeGrafter"/>
</dbReference>
<evidence type="ECO:0000256" key="5">
    <source>
        <dbReference type="ARBA" id="ARBA00022692"/>
    </source>
</evidence>
<feature type="signal peptide" evidence="8">
    <location>
        <begin position="1"/>
        <end position="18"/>
    </location>
</feature>
<keyword evidence="8" id="KW-0732">Signal</keyword>
<comment type="similarity">
    <text evidence="2">Belongs to the outer membrane factor (OMF) (TC 1.B.17) family.</text>
</comment>
<evidence type="ECO:0000256" key="6">
    <source>
        <dbReference type="ARBA" id="ARBA00023136"/>
    </source>
</evidence>
<dbReference type="RefSeq" id="WP_178976541.1">
    <property type="nucleotide sequence ID" value="NZ_CP110230.1"/>
</dbReference>
<proteinExistence type="inferred from homology"/>
<dbReference type="InterPro" id="IPR003423">
    <property type="entry name" value="OMP_efflux"/>
</dbReference>
<evidence type="ECO:0000313" key="10">
    <source>
        <dbReference type="Proteomes" id="UP001163262"/>
    </source>
</evidence>
<dbReference type="EMBL" id="CP110230">
    <property type="protein sequence ID" value="UZD41055.1"/>
    <property type="molecule type" value="Genomic_DNA"/>
</dbReference>